<protein>
    <recommendedName>
        <fullName evidence="2">Copper amine oxidase-like N-terminal domain-containing protein</fullName>
    </recommendedName>
</protein>
<evidence type="ECO:0000259" key="2">
    <source>
        <dbReference type="Pfam" id="PF07833"/>
    </source>
</evidence>
<name>A0A1D8GHF9_9FIRM</name>
<reference evidence="3 4" key="1">
    <citation type="submission" date="2016-09" db="EMBL/GenBank/DDBJ databases">
        <title>Genomic analysis reveals versatility of anaerobic energy metabolism of Geosporobacter ferrireducens IRF9 of phylum Firmicutes.</title>
        <authorList>
            <person name="Kim S.-J."/>
        </authorList>
    </citation>
    <scope>NUCLEOTIDE SEQUENCE [LARGE SCALE GENOMIC DNA]</scope>
    <source>
        <strain evidence="3 4">IRF9</strain>
    </source>
</reference>
<proteinExistence type="predicted"/>
<gene>
    <name evidence="3" type="ORF">Gferi_12445</name>
</gene>
<keyword evidence="1" id="KW-0732">Signal</keyword>
<dbReference type="EMBL" id="CP017269">
    <property type="protein sequence ID" value="AOT70330.1"/>
    <property type="molecule type" value="Genomic_DNA"/>
</dbReference>
<dbReference type="KEGG" id="gfe:Gferi_12445"/>
<dbReference type="Pfam" id="PF07833">
    <property type="entry name" value="Cu_amine_oxidN1"/>
    <property type="match status" value="1"/>
</dbReference>
<dbReference type="STRING" id="1424294.Gferi_12445"/>
<dbReference type="SUPFAM" id="SSF55383">
    <property type="entry name" value="Copper amine oxidase, domain N"/>
    <property type="match status" value="1"/>
</dbReference>
<evidence type="ECO:0000313" key="4">
    <source>
        <dbReference type="Proteomes" id="UP000095743"/>
    </source>
</evidence>
<feature type="signal peptide" evidence="1">
    <location>
        <begin position="1"/>
        <end position="26"/>
    </location>
</feature>
<feature type="domain" description="Copper amine oxidase-like N-terminal" evidence="2">
    <location>
        <begin position="151"/>
        <end position="266"/>
    </location>
</feature>
<dbReference type="InterPro" id="IPR012854">
    <property type="entry name" value="Cu_amine_oxidase-like_N"/>
</dbReference>
<dbReference type="Proteomes" id="UP000095743">
    <property type="component" value="Chromosome"/>
</dbReference>
<accession>A0A1D8GHF9</accession>
<dbReference type="Gene3D" id="3.30.457.10">
    <property type="entry name" value="Copper amine oxidase-like, N-terminal domain"/>
    <property type="match status" value="1"/>
</dbReference>
<dbReference type="OrthoDB" id="2067368at2"/>
<dbReference type="InterPro" id="IPR036582">
    <property type="entry name" value="Mao_N_sf"/>
</dbReference>
<keyword evidence="4" id="KW-1185">Reference proteome</keyword>
<evidence type="ECO:0000313" key="3">
    <source>
        <dbReference type="EMBL" id="AOT70330.1"/>
    </source>
</evidence>
<feature type="chain" id="PRO_5009107515" description="Copper amine oxidase-like N-terminal domain-containing protein" evidence="1">
    <location>
        <begin position="27"/>
        <end position="398"/>
    </location>
</feature>
<dbReference type="RefSeq" id="WP_069976976.1">
    <property type="nucleotide sequence ID" value="NZ_CP017269.1"/>
</dbReference>
<organism evidence="3 4">
    <name type="scientific">Geosporobacter ferrireducens</name>
    <dbReference type="NCBI Taxonomy" id="1424294"/>
    <lineage>
        <taxon>Bacteria</taxon>
        <taxon>Bacillati</taxon>
        <taxon>Bacillota</taxon>
        <taxon>Clostridia</taxon>
        <taxon>Peptostreptococcales</taxon>
        <taxon>Thermotaleaceae</taxon>
        <taxon>Geosporobacter</taxon>
    </lineage>
</organism>
<evidence type="ECO:0000256" key="1">
    <source>
        <dbReference type="SAM" id="SignalP"/>
    </source>
</evidence>
<dbReference type="AlphaFoldDB" id="A0A1D8GHF9"/>
<sequence>MIKSKVTKAWIMGMCITAISSGTVFANSDDMAFNRASSIEVETENYLVQKHREIDQYIFEKNAKEIAEKGFTVTHTGPMGDYIEIGITPYAEEHAAYLYEIFGRELVKVAKGEQAYLLKLPADSSDSEAGSREDNLPIENRVIMDQGIRIQVNDEWVETDVASFIENSRTLVPLRGVMEKLGTTVAWDAEKQAVKVLAEDMDIVLTIGQDTATITRKVDGIQSVETVQLEVPAKLVEGRTFIPGRFVAESLGAIVGWDDSNRIVTIKTDGNREQPAGKKPAPAEIGESLEAMGKAIPIDEIKEMKLYSLMQEEIKTYTPDEINNLINLLNINPTHKGVYPLMLAGNSISIVLKDETNIQLTSYGFEEHVLVNGQVDGEQISYCIVSPEIGRILLNKTE</sequence>